<gene>
    <name evidence="1" type="ORF">QFC22_002103</name>
</gene>
<keyword evidence="2" id="KW-1185">Reference proteome</keyword>
<sequence length="393" mass="44434">MQDTRQRFEFLERHKLDKVIEQGERLSKGSWELTTQLQARLELDNPELTPFAAGKGLHLLSLSRCNLPKHLIDLAESTLRARPTAVEFPTGKGQVLCRDDAAGDPASLGIACLIYALAEDNDVEKGRMKEDEKLTVKGVSMMQAVEAEIEFLDKSAYRTHDGAISHRLGHVSLWADFVYMVPPFYAFYGLTQSSDDAQIRYFQKAYDQCRLYRDHLRRADGLWKHIIMGPDKIDPWPWATSNGWAAAGMLRVLAMMGKANEQVQNQLQSQMTDLGNWAREIVEATAKRVTDAGMVKEYIDEPDFEGESCGTALLAYAAYRLAHLNVTSEFIPFAERARQEVSNLIKPDGLLDKVCDIVDERKWRESSAEGQAFVVLLEAAARDYWKAKERSVK</sequence>
<organism evidence="1 2">
    <name type="scientific">Naganishia vaughanmartiniae</name>
    <dbReference type="NCBI Taxonomy" id="1424756"/>
    <lineage>
        <taxon>Eukaryota</taxon>
        <taxon>Fungi</taxon>
        <taxon>Dikarya</taxon>
        <taxon>Basidiomycota</taxon>
        <taxon>Agaricomycotina</taxon>
        <taxon>Tremellomycetes</taxon>
        <taxon>Filobasidiales</taxon>
        <taxon>Filobasidiaceae</taxon>
        <taxon>Naganishia</taxon>
    </lineage>
</organism>
<dbReference type="EMBL" id="JASBWU010000005">
    <property type="protein sequence ID" value="KAJ9121487.1"/>
    <property type="molecule type" value="Genomic_DNA"/>
</dbReference>
<name>A0ACC2XFK1_9TREE</name>
<evidence type="ECO:0000313" key="2">
    <source>
        <dbReference type="Proteomes" id="UP001243375"/>
    </source>
</evidence>
<proteinExistence type="predicted"/>
<comment type="caution">
    <text evidence="1">The sequence shown here is derived from an EMBL/GenBank/DDBJ whole genome shotgun (WGS) entry which is preliminary data.</text>
</comment>
<accession>A0ACC2XFK1</accession>
<protein>
    <submittedName>
        <fullName evidence="1">Uncharacterized protein</fullName>
    </submittedName>
</protein>
<dbReference type="Proteomes" id="UP001243375">
    <property type="component" value="Unassembled WGS sequence"/>
</dbReference>
<reference evidence="1" key="1">
    <citation type="submission" date="2023-04" db="EMBL/GenBank/DDBJ databases">
        <title>Draft Genome sequencing of Naganishia species isolated from polar environments using Oxford Nanopore Technology.</title>
        <authorList>
            <person name="Leo P."/>
            <person name="Venkateswaran K."/>
        </authorList>
    </citation>
    <scope>NUCLEOTIDE SEQUENCE</scope>
    <source>
        <strain evidence="1">MNA-CCFEE 5425</strain>
    </source>
</reference>
<evidence type="ECO:0000313" key="1">
    <source>
        <dbReference type="EMBL" id="KAJ9121487.1"/>
    </source>
</evidence>